<evidence type="ECO:0000313" key="14">
    <source>
        <dbReference type="Proteomes" id="UP000318437"/>
    </source>
</evidence>
<sequence>MQAESETKMIDTIRDNPLRKVAILIACLDEEWSERVLSSLPADQAEIVRQRVEQLAEIDPEEQREILREFRRNFSQSMMPSSEGVELDLTLQERIQRDNYSPPTESPRRPLETLSEADTEFIVEMLVDEHPQTIALVLSRLDTERAVEVLGKFSPSIQADIMQRLAELDTIDDESVQVVESQVARWISEQRERKARMSAGMDMVERIMSKTPPAQRNKILAEFNKNNSVFALKLAREAVHPSPQKTAIQTPERKLSPPLVQSAPRIVPPQPAKAPAPPKNPFASYTTEQCAAGLESLDSGTLLSALSQCEAQVVRLALVGASEKLLKRVLAGQSRREAKLFRQSLREIGPIRISDIVSAQQELLHTASKMKSF</sequence>
<dbReference type="PRINTS" id="PR00954">
    <property type="entry name" value="FLGMOTORFLIG"/>
</dbReference>
<dbReference type="Gene3D" id="1.10.220.30">
    <property type="match status" value="3"/>
</dbReference>
<keyword evidence="13" id="KW-0282">Flagellum</keyword>
<keyword evidence="5" id="KW-1003">Cell membrane</keyword>
<evidence type="ECO:0000256" key="9">
    <source>
        <dbReference type="ARBA" id="ARBA00023143"/>
    </source>
</evidence>
<protein>
    <recommendedName>
        <fullName evidence="4">Flagellar motor switch protein FliG</fullName>
    </recommendedName>
</protein>
<evidence type="ECO:0000256" key="8">
    <source>
        <dbReference type="ARBA" id="ARBA00023136"/>
    </source>
</evidence>
<evidence type="ECO:0000259" key="10">
    <source>
        <dbReference type="Pfam" id="PF01706"/>
    </source>
</evidence>
<feature type="domain" description="Flagellar motor switch protein FliG middle" evidence="11">
    <location>
        <begin position="121"/>
        <end position="191"/>
    </location>
</feature>
<keyword evidence="9" id="KW-0975">Bacterial flagellum</keyword>
<gene>
    <name evidence="13" type="primary">fliG_1</name>
    <name evidence="13" type="ORF">Pla144_25760</name>
</gene>
<proteinExistence type="inferred from homology"/>
<keyword evidence="7" id="KW-0283">Flagellar rotation</keyword>
<feature type="domain" description="Flagellar motor switch protein FliG C-terminal" evidence="10">
    <location>
        <begin position="295"/>
        <end position="371"/>
    </location>
</feature>
<evidence type="ECO:0000259" key="11">
    <source>
        <dbReference type="Pfam" id="PF14841"/>
    </source>
</evidence>
<dbReference type="GO" id="GO:0071973">
    <property type="term" value="P:bacterial-type flagellum-dependent cell motility"/>
    <property type="evidence" value="ECO:0007669"/>
    <property type="project" value="InterPro"/>
</dbReference>
<evidence type="ECO:0000256" key="5">
    <source>
        <dbReference type="ARBA" id="ARBA00022475"/>
    </source>
</evidence>
<dbReference type="PANTHER" id="PTHR30534">
    <property type="entry name" value="FLAGELLAR MOTOR SWITCH PROTEIN FLIG"/>
    <property type="match status" value="1"/>
</dbReference>
<evidence type="ECO:0000256" key="7">
    <source>
        <dbReference type="ARBA" id="ARBA00022779"/>
    </source>
</evidence>
<keyword evidence="6" id="KW-0145">Chemotaxis</keyword>
<dbReference type="InterPro" id="IPR032779">
    <property type="entry name" value="FliG_M"/>
</dbReference>
<dbReference type="Pfam" id="PF14842">
    <property type="entry name" value="FliG_N"/>
    <property type="match status" value="1"/>
</dbReference>
<dbReference type="Pfam" id="PF01706">
    <property type="entry name" value="FliG_C"/>
    <property type="match status" value="1"/>
</dbReference>
<dbReference type="GO" id="GO:0005886">
    <property type="term" value="C:plasma membrane"/>
    <property type="evidence" value="ECO:0007669"/>
    <property type="project" value="UniProtKB-SubCell"/>
</dbReference>
<dbReference type="InterPro" id="IPR011002">
    <property type="entry name" value="FliG_a-hlx"/>
</dbReference>
<dbReference type="Proteomes" id="UP000318437">
    <property type="component" value="Unassembled WGS sequence"/>
</dbReference>
<comment type="subcellular location">
    <subcellularLocation>
        <location evidence="1">Bacterial flagellum basal body</location>
    </subcellularLocation>
    <subcellularLocation>
        <location evidence="2">Cell membrane</location>
        <topology evidence="2">Peripheral membrane protein</topology>
        <orientation evidence="2">Cytoplasmic side</orientation>
    </subcellularLocation>
</comment>
<dbReference type="InterPro" id="IPR028263">
    <property type="entry name" value="FliG_N"/>
</dbReference>
<evidence type="ECO:0000313" key="13">
    <source>
        <dbReference type="EMBL" id="TWU27799.1"/>
    </source>
</evidence>
<evidence type="ECO:0000256" key="6">
    <source>
        <dbReference type="ARBA" id="ARBA00022500"/>
    </source>
</evidence>
<dbReference type="SUPFAM" id="SSF48029">
    <property type="entry name" value="FliG"/>
    <property type="match status" value="3"/>
</dbReference>
<keyword evidence="8" id="KW-0472">Membrane</keyword>
<evidence type="ECO:0000256" key="2">
    <source>
        <dbReference type="ARBA" id="ARBA00004413"/>
    </source>
</evidence>
<name>A0A5C6CYT3_9BACT</name>
<dbReference type="GO" id="GO:0009425">
    <property type="term" value="C:bacterial-type flagellum basal body"/>
    <property type="evidence" value="ECO:0007669"/>
    <property type="project" value="UniProtKB-SubCell"/>
</dbReference>
<dbReference type="PANTHER" id="PTHR30534:SF0">
    <property type="entry name" value="FLAGELLAR MOTOR SWITCH PROTEIN FLIG"/>
    <property type="match status" value="1"/>
</dbReference>
<evidence type="ECO:0000256" key="4">
    <source>
        <dbReference type="ARBA" id="ARBA00021870"/>
    </source>
</evidence>
<accession>A0A5C6CYT3</accession>
<feature type="domain" description="Flagellar motor switch protein FliG N-terminal" evidence="12">
    <location>
        <begin position="18"/>
        <end position="84"/>
    </location>
</feature>
<dbReference type="OrthoDB" id="247588at2"/>
<dbReference type="InterPro" id="IPR000090">
    <property type="entry name" value="Flg_Motor_Flig"/>
</dbReference>
<comment type="caution">
    <text evidence="13">The sequence shown here is derived from an EMBL/GenBank/DDBJ whole genome shotgun (WGS) entry which is preliminary data.</text>
</comment>
<evidence type="ECO:0000259" key="12">
    <source>
        <dbReference type="Pfam" id="PF14842"/>
    </source>
</evidence>
<dbReference type="AlphaFoldDB" id="A0A5C6CYT3"/>
<keyword evidence="13" id="KW-0966">Cell projection</keyword>
<dbReference type="GO" id="GO:0003774">
    <property type="term" value="F:cytoskeletal motor activity"/>
    <property type="evidence" value="ECO:0007669"/>
    <property type="project" value="InterPro"/>
</dbReference>
<comment type="similarity">
    <text evidence="3">Belongs to the FliG family.</text>
</comment>
<evidence type="ECO:0000256" key="3">
    <source>
        <dbReference type="ARBA" id="ARBA00010299"/>
    </source>
</evidence>
<dbReference type="EMBL" id="SJPS01000003">
    <property type="protein sequence ID" value="TWU27799.1"/>
    <property type="molecule type" value="Genomic_DNA"/>
</dbReference>
<reference evidence="13 14" key="1">
    <citation type="submission" date="2019-02" db="EMBL/GenBank/DDBJ databases">
        <title>Deep-cultivation of Planctomycetes and their phenomic and genomic characterization uncovers novel biology.</title>
        <authorList>
            <person name="Wiegand S."/>
            <person name="Jogler M."/>
            <person name="Boedeker C."/>
            <person name="Pinto D."/>
            <person name="Vollmers J."/>
            <person name="Rivas-Marin E."/>
            <person name="Kohn T."/>
            <person name="Peeters S.H."/>
            <person name="Heuer A."/>
            <person name="Rast P."/>
            <person name="Oberbeckmann S."/>
            <person name="Bunk B."/>
            <person name="Jeske O."/>
            <person name="Meyerdierks A."/>
            <person name="Storesund J.E."/>
            <person name="Kallscheuer N."/>
            <person name="Luecker S."/>
            <person name="Lage O.M."/>
            <person name="Pohl T."/>
            <person name="Merkel B.J."/>
            <person name="Hornburger P."/>
            <person name="Mueller R.-W."/>
            <person name="Bruemmer F."/>
            <person name="Labrenz M."/>
            <person name="Spormann A.M."/>
            <person name="Op Den Camp H."/>
            <person name="Overmann J."/>
            <person name="Amann R."/>
            <person name="Jetten M.S.M."/>
            <person name="Mascher T."/>
            <person name="Medema M.H."/>
            <person name="Devos D.P."/>
            <person name="Kaster A.-K."/>
            <person name="Ovreas L."/>
            <person name="Rohde M."/>
            <person name="Galperin M.Y."/>
            <person name="Jogler C."/>
        </authorList>
    </citation>
    <scope>NUCLEOTIDE SEQUENCE [LARGE SCALE GENOMIC DNA]</scope>
    <source>
        <strain evidence="13 14">Pla144</strain>
    </source>
</reference>
<keyword evidence="14" id="KW-1185">Reference proteome</keyword>
<dbReference type="Pfam" id="PF14841">
    <property type="entry name" value="FliG_M"/>
    <property type="match status" value="1"/>
</dbReference>
<keyword evidence="13" id="KW-0969">Cilium</keyword>
<dbReference type="GO" id="GO:0006935">
    <property type="term" value="P:chemotaxis"/>
    <property type="evidence" value="ECO:0007669"/>
    <property type="project" value="UniProtKB-KW"/>
</dbReference>
<organism evidence="13 14">
    <name type="scientific">Bythopirellula polymerisocia</name>
    <dbReference type="NCBI Taxonomy" id="2528003"/>
    <lineage>
        <taxon>Bacteria</taxon>
        <taxon>Pseudomonadati</taxon>
        <taxon>Planctomycetota</taxon>
        <taxon>Planctomycetia</taxon>
        <taxon>Pirellulales</taxon>
        <taxon>Lacipirellulaceae</taxon>
        <taxon>Bythopirellula</taxon>
    </lineage>
</organism>
<dbReference type="InterPro" id="IPR023087">
    <property type="entry name" value="Flg_Motor_Flig_C"/>
</dbReference>
<evidence type="ECO:0000256" key="1">
    <source>
        <dbReference type="ARBA" id="ARBA00004117"/>
    </source>
</evidence>